<dbReference type="PANTHER" id="PTHR47829:SF1">
    <property type="entry name" value="HAD FAMILY PHOSPHATASE"/>
    <property type="match status" value="1"/>
</dbReference>
<proteinExistence type="predicted"/>
<dbReference type="Gene3D" id="3.90.1200.10">
    <property type="match status" value="1"/>
</dbReference>
<gene>
    <name evidence="2" type="primary">IBR3</name>
    <name evidence="2" type="ORF">LOC62_05G007671</name>
</gene>
<dbReference type="InterPro" id="IPR052898">
    <property type="entry name" value="ACAD10-like"/>
</dbReference>
<reference evidence="2" key="1">
    <citation type="submission" date="2023-10" db="EMBL/GenBank/DDBJ databases">
        <authorList>
            <person name="Noh H."/>
        </authorList>
    </citation>
    <scope>NUCLEOTIDE SEQUENCE</scope>
    <source>
        <strain evidence="2">DUCC4014</strain>
    </source>
</reference>
<evidence type="ECO:0000313" key="2">
    <source>
        <dbReference type="EMBL" id="WOO84150.1"/>
    </source>
</evidence>
<organism evidence="2 3">
    <name type="scientific">Vanrija pseudolonga</name>
    <dbReference type="NCBI Taxonomy" id="143232"/>
    <lineage>
        <taxon>Eukaryota</taxon>
        <taxon>Fungi</taxon>
        <taxon>Dikarya</taxon>
        <taxon>Basidiomycota</taxon>
        <taxon>Agaricomycotina</taxon>
        <taxon>Tremellomycetes</taxon>
        <taxon>Trichosporonales</taxon>
        <taxon>Trichosporonaceae</taxon>
        <taxon>Vanrija</taxon>
    </lineage>
</organism>
<sequence length="440" mass="48361">MAVPGTRTKDGQAYGDVRAPLSLDKLQPFLEKNVKGFAGPITVKQFGFGQSNPTYLLQTPNKSYVLRRAPLGPLLSKTAHRVDREFLMLEALNKFNERLPKDTPPERFVPVPQVYALCMDPEVAGSPFYIMEFLKGRIFTDVQIPDLPKEERFACWRSAVQALALLGSIPISALGLPASFAPDPIKKPYFPRQVVGMHRVSDAQSKAPVPSNPGGILGDVVHADELWPYYEQGSKTVSAAEVKHGASLVHGDYKLDNLVFHPTEPRVIGILDWELCTLGSPLADLGNMLIPFSFPPVSDEDRRELTKKSSGTSNLVLGLKGLPSSQTGIPTSDVLEQWWVAGMNEGYLWHASEANRSREALAGRVPGPVPAPRQWPTQRFEWVRSWMLFRLAIIAQGIAARAALGQASSAHASPDRAPFDFFGKMAYQAKGQPEVTVAKL</sequence>
<accession>A0AAF1BN85</accession>
<dbReference type="SUPFAM" id="SSF56112">
    <property type="entry name" value="Protein kinase-like (PK-like)"/>
    <property type="match status" value="1"/>
</dbReference>
<dbReference type="Proteomes" id="UP000827549">
    <property type="component" value="Chromosome 5"/>
</dbReference>
<keyword evidence="3" id="KW-1185">Reference proteome</keyword>
<dbReference type="CDD" id="cd05154">
    <property type="entry name" value="ACAD10_11_N-like"/>
    <property type="match status" value="1"/>
</dbReference>
<dbReference type="InterPro" id="IPR041726">
    <property type="entry name" value="ACAD10_11_N"/>
</dbReference>
<dbReference type="RefSeq" id="XP_062630176.1">
    <property type="nucleotide sequence ID" value="XM_062774192.1"/>
</dbReference>
<dbReference type="PANTHER" id="PTHR47829">
    <property type="entry name" value="HYDROLASE, PUTATIVE (AFU_ORTHOLOGUE AFUA_1G12880)-RELATED"/>
    <property type="match status" value="1"/>
</dbReference>
<evidence type="ECO:0000313" key="3">
    <source>
        <dbReference type="Proteomes" id="UP000827549"/>
    </source>
</evidence>
<dbReference type="AlphaFoldDB" id="A0AAF1BN85"/>
<dbReference type="InterPro" id="IPR011009">
    <property type="entry name" value="Kinase-like_dom_sf"/>
</dbReference>
<dbReference type="Gene3D" id="3.30.200.20">
    <property type="entry name" value="Phosphorylase Kinase, domain 1"/>
    <property type="match status" value="1"/>
</dbReference>
<dbReference type="Pfam" id="PF01636">
    <property type="entry name" value="APH"/>
    <property type="match status" value="1"/>
</dbReference>
<dbReference type="InterPro" id="IPR002575">
    <property type="entry name" value="Aminoglycoside_PTrfase"/>
</dbReference>
<name>A0AAF1BN85_9TREE</name>
<feature type="domain" description="Aminoglycoside phosphotransferase" evidence="1">
    <location>
        <begin position="42"/>
        <end position="295"/>
    </location>
</feature>
<dbReference type="EMBL" id="CP086718">
    <property type="protein sequence ID" value="WOO84150.1"/>
    <property type="molecule type" value="Genomic_DNA"/>
</dbReference>
<protein>
    <submittedName>
        <fullName evidence="2">Acyl-CoA dehydrogenase IBR3</fullName>
    </submittedName>
</protein>
<evidence type="ECO:0000259" key="1">
    <source>
        <dbReference type="Pfam" id="PF01636"/>
    </source>
</evidence>
<dbReference type="GeneID" id="87810843"/>